<accession>A0A3P8BPF8</accession>
<gene>
    <name evidence="7" type="ORF">HPBE_LOCUS17249</name>
</gene>
<feature type="transmembrane region" description="Helical" evidence="5">
    <location>
        <begin position="42"/>
        <end position="61"/>
    </location>
</feature>
<evidence type="ECO:0000256" key="3">
    <source>
        <dbReference type="ARBA" id="ARBA00022679"/>
    </source>
</evidence>
<dbReference type="GO" id="GO:0003841">
    <property type="term" value="F:1-acylglycerol-3-phosphate O-acyltransferase activity"/>
    <property type="evidence" value="ECO:0007669"/>
    <property type="project" value="UniProtKB-EC"/>
</dbReference>
<evidence type="ECO:0000313" key="9">
    <source>
        <dbReference type="WBParaSite" id="HPBE_0001725001-mRNA-1"/>
    </source>
</evidence>
<dbReference type="EC" id="2.3.1.51" evidence="2"/>
<evidence type="ECO:0000259" key="6">
    <source>
        <dbReference type="SMART" id="SM00563"/>
    </source>
</evidence>
<organism evidence="7">
    <name type="scientific">Heligmosomoides polygyrus</name>
    <name type="common">Parasitic roundworm</name>
    <dbReference type="NCBI Taxonomy" id="6339"/>
    <lineage>
        <taxon>Eukaryota</taxon>
        <taxon>Metazoa</taxon>
        <taxon>Ecdysozoa</taxon>
        <taxon>Nematoda</taxon>
        <taxon>Chromadorea</taxon>
        <taxon>Rhabditida</taxon>
        <taxon>Rhabditina</taxon>
        <taxon>Rhabditomorpha</taxon>
        <taxon>Strongyloidea</taxon>
        <taxon>Heligmosomidae</taxon>
        <taxon>Heligmosomoides</taxon>
    </lineage>
</organism>
<dbReference type="Proteomes" id="UP000050761">
    <property type="component" value="Unassembled WGS sequence"/>
</dbReference>
<feature type="domain" description="Phospholipid/glycerol acyltransferase" evidence="6">
    <location>
        <begin position="102"/>
        <end position="217"/>
    </location>
</feature>
<proteinExistence type="predicted"/>
<dbReference type="SMART" id="SM00563">
    <property type="entry name" value="PlsC"/>
    <property type="match status" value="1"/>
</dbReference>
<keyword evidence="3" id="KW-0808">Transferase</keyword>
<keyword evidence="5" id="KW-1133">Transmembrane helix</keyword>
<dbReference type="PANTHER" id="PTHR10434:SF10">
    <property type="entry name" value="1-ACYL-SN-GLYCEROL-3-PHOSPHATE ACYLTRANSFERASE ACL-1-RELATED"/>
    <property type="match status" value="1"/>
</dbReference>
<evidence type="ECO:0000256" key="4">
    <source>
        <dbReference type="ARBA" id="ARBA00023315"/>
    </source>
</evidence>
<sequence length="282" mass="32137">MTADDGEPQSACNFCLVTLLALCAAVVLLYKTSSVVRFYVKCFLYFNCIILAGTVGAILSLPNGRSTKNHFGMFKVFQWSCSFLGLRFILRNKQYLDSDKAFIIIANHQSAVDVLGMSFCWPRNCVVMLKSSLKWLPGFNFCAYMCNAIWVNRFCKEKAHKAVDSTLDAIVKHERKVWIYPEGTRNPGKTMLPFKKGAFILSMEAKVPIVCCVFSSHNFFYNYDEKRFDSGDCLVEFLPPVNPSNFKSVDDLSDHCRSLMVAKHDELNKEMRERLSNVDKDK</sequence>
<name>A0A3P8BPF8_HELPZ</name>
<dbReference type="Pfam" id="PF01553">
    <property type="entry name" value="Acyltransferase"/>
    <property type="match status" value="1"/>
</dbReference>
<dbReference type="AlphaFoldDB" id="A0A3P8BPF8"/>
<dbReference type="EMBL" id="UZAH01029889">
    <property type="protein sequence ID" value="VDP08345.1"/>
    <property type="molecule type" value="Genomic_DNA"/>
</dbReference>
<dbReference type="WBParaSite" id="HPBE_0001725001-mRNA-1">
    <property type="protein sequence ID" value="HPBE_0001725001-mRNA-1"/>
    <property type="gene ID" value="HPBE_0001725001"/>
</dbReference>
<dbReference type="OrthoDB" id="202234at2759"/>
<comment type="pathway">
    <text evidence="1">Phospholipid metabolism; CDP-diacylglycerol biosynthesis; CDP-diacylglycerol from sn-glycerol 3-phosphate: step 2/3.</text>
</comment>
<reference evidence="7 8" key="1">
    <citation type="submission" date="2018-11" db="EMBL/GenBank/DDBJ databases">
        <authorList>
            <consortium name="Pathogen Informatics"/>
        </authorList>
    </citation>
    <scope>NUCLEOTIDE SEQUENCE [LARGE SCALE GENOMIC DNA]</scope>
</reference>
<dbReference type="InterPro" id="IPR002123">
    <property type="entry name" value="Plipid/glycerol_acylTrfase"/>
</dbReference>
<evidence type="ECO:0000256" key="5">
    <source>
        <dbReference type="SAM" id="Phobius"/>
    </source>
</evidence>
<dbReference type="SUPFAM" id="SSF69593">
    <property type="entry name" value="Glycerol-3-phosphate (1)-acyltransferase"/>
    <property type="match status" value="1"/>
</dbReference>
<evidence type="ECO:0000256" key="1">
    <source>
        <dbReference type="ARBA" id="ARBA00004728"/>
    </source>
</evidence>
<dbReference type="GO" id="GO:0006654">
    <property type="term" value="P:phosphatidic acid biosynthetic process"/>
    <property type="evidence" value="ECO:0007669"/>
    <property type="project" value="TreeGrafter"/>
</dbReference>
<evidence type="ECO:0000313" key="7">
    <source>
        <dbReference type="EMBL" id="VDP08345.1"/>
    </source>
</evidence>
<feature type="transmembrane region" description="Helical" evidence="5">
    <location>
        <begin position="12"/>
        <end position="30"/>
    </location>
</feature>
<keyword evidence="5" id="KW-0812">Transmembrane</keyword>
<dbReference type="CDD" id="cd07989">
    <property type="entry name" value="LPLAT_AGPAT-like"/>
    <property type="match status" value="1"/>
</dbReference>
<keyword evidence="4" id="KW-0012">Acyltransferase</keyword>
<protein>
    <recommendedName>
        <fullName evidence="2">1-acylglycerol-3-phosphate O-acyltransferase</fullName>
        <ecNumber evidence="2">2.3.1.51</ecNumber>
    </recommendedName>
</protein>
<keyword evidence="8" id="KW-1185">Reference proteome</keyword>
<evidence type="ECO:0000256" key="2">
    <source>
        <dbReference type="ARBA" id="ARBA00013211"/>
    </source>
</evidence>
<reference evidence="9" key="2">
    <citation type="submission" date="2019-09" db="UniProtKB">
        <authorList>
            <consortium name="WormBaseParasite"/>
        </authorList>
    </citation>
    <scope>IDENTIFICATION</scope>
</reference>
<keyword evidence="5" id="KW-0472">Membrane</keyword>
<dbReference type="PANTHER" id="PTHR10434">
    <property type="entry name" value="1-ACYL-SN-GLYCEROL-3-PHOSPHATE ACYLTRANSFERASE"/>
    <property type="match status" value="1"/>
</dbReference>
<dbReference type="GO" id="GO:0005783">
    <property type="term" value="C:endoplasmic reticulum"/>
    <property type="evidence" value="ECO:0007669"/>
    <property type="project" value="TreeGrafter"/>
</dbReference>
<evidence type="ECO:0000313" key="8">
    <source>
        <dbReference type="Proteomes" id="UP000050761"/>
    </source>
</evidence>